<proteinExistence type="predicted"/>
<feature type="compositionally biased region" description="Polar residues" evidence="1">
    <location>
        <begin position="82"/>
        <end position="92"/>
    </location>
</feature>
<evidence type="ECO:0000313" key="2">
    <source>
        <dbReference type="EMBL" id="JAE05406.1"/>
    </source>
</evidence>
<feature type="compositionally biased region" description="Basic and acidic residues" evidence="1">
    <location>
        <begin position="1"/>
        <end position="20"/>
    </location>
</feature>
<feature type="region of interest" description="Disordered" evidence="1">
    <location>
        <begin position="1"/>
        <end position="48"/>
    </location>
</feature>
<feature type="compositionally biased region" description="Basic residues" evidence="1">
    <location>
        <begin position="21"/>
        <end position="40"/>
    </location>
</feature>
<reference evidence="2" key="2">
    <citation type="journal article" date="2015" name="Data Brief">
        <title>Shoot transcriptome of the giant reed, Arundo donax.</title>
        <authorList>
            <person name="Barrero R.A."/>
            <person name="Guerrero F.D."/>
            <person name="Moolhuijzen P."/>
            <person name="Goolsby J.A."/>
            <person name="Tidwell J."/>
            <person name="Bellgard S.E."/>
            <person name="Bellgard M.I."/>
        </authorList>
    </citation>
    <scope>NUCLEOTIDE SEQUENCE</scope>
    <source>
        <tissue evidence="2">Shoot tissue taken approximately 20 cm above the soil surface</tissue>
    </source>
</reference>
<sequence>MPTSRREPLHSLRGAEECRVPRRPRHGPAWRTLPRRRQGRRASAETTAQQLKARQALLCQPTALCCTTSPRRRLPMPGQGSAKCTASLQRQPTPVARRA</sequence>
<organism evidence="2">
    <name type="scientific">Arundo donax</name>
    <name type="common">Giant reed</name>
    <name type="synonym">Donax arundinaceus</name>
    <dbReference type="NCBI Taxonomy" id="35708"/>
    <lineage>
        <taxon>Eukaryota</taxon>
        <taxon>Viridiplantae</taxon>
        <taxon>Streptophyta</taxon>
        <taxon>Embryophyta</taxon>
        <taxon>Tracheophyta</taxon>
        <taxon>Spermatophyta</taxon>
        <taxon>Magnoliopsida</taxon>
        <taxon>Liliopsida</taxon>
        <taxon>Poales</taxon>
        <taxon>Poaceae</taxon>
        <taxon>PACMAD clade</taxon>
        <taxon>Arundinoideae</taxon>
        <taxon>Arundineae</taxon>
        <taxon>Arundo</taxon>
    </lineage>
</organism>
<protein>
    <submittedName>
        <fullName evidence="2">Uncharacterized protein</fullName>
    </submittedName>
</protein>
<accession>A0A0A9F5H5</accession>
<feature type="region of interest" description="Disordered" evidence="1">
    <location>
        <begin position="73"/>
        <end position="99"/>
    </location>
</feature>
<name>A0A0A9F5H5_ARUDO</name>
<reference evidence="2" key="1">
    <citation type="submission" date="2014-09" db="EMBL/GenBank/DDBJ databases">
        <authorList>
            <person name="Magalhaes I.L.F."/>
            <person name="Oliveira U."/>
            <person name="Santos F.R."/>
            <person name="Vidigal T.H.D.A."/>
            <person name="Brescovit A.D."/>
            <person name="Santos A.J."/>
        </authorList>
    </citation>
    <scope>NUCLEOTIDE SEQUENCE</scope>
    <source>
        <tissue evidence="2">Shoot tissue taken approximately 20 cm above the soil surface</tissue>
    </source>
</reference>
<dbReference type="EMBL" id="GBRH01192490">
    <property type="protein sequence ID" value="JAE05406.1"/>
    <property type="molecule type" value="Transcribed_RNA"/>
</dbReference>
<evidence type="ECO:0000256" key="1">
    <source>
        <dbReference type="SAM" id="MobiDB-lite"/>
    </source>
</evidence>
<dbReference type="AlphaFoldDB" id="A0A0A9F5H5"/>